<protein>
    <submittedName>
        <fullName evidence="3">Uncharacterized protein</fullName>
    </submittedName>
</protein>
<feature type="chain" id="PRO_5035766273" evidence="2">
    <location>
        <begin position="25"/>
        <end position="133"/>
    </location>
</feature>
<proteinExistence type="predicted"/>
<accession>A0A8T2NS85</accession>
<keyword evidence="4" id="KW-1185">Reference proteome</keyword>
<dbReference type="EMBL" id="JAFBMS010000025">
    <property type="protein sequence ID" value="KAG9343069.1"/>
    <property type="molecule type" value="Genomic_DNA"/>
</dbReference>
<name>A0A8T2NS85_9TELE</name>
<evidence type="ECO:0000256" key="2">
    <source>
        <dbReference type="SAM" id="SignalP"/>
    </source>
</evidence>
<reference evidence="3" key="1">
    <citation type="thesis" date="2021" institute="BYU ScholarsArchive" country="Provo, UT, USA">
        <title>Applications of and Algorithms for Genome Assembly and Genomic Analyses with an Emphasis on Marine Teleosts.</title>
        <authorList>
            <person name="Pickett B.D."/>
        </authorList>
    </citation>
    <scope>NUCLEOTIDE SEQUENCE</scope>
    <source>
        <strain evidence="3">HI-2016</strain>
    </source>
</reference>
<sequence length="133" mass="14500">MKEARLPLLLSSCLTGAIPWITYTVPMESALHPSRRDGYHPSTFTSTSGSSTTSSPCPTQGVLVASASIRALWAQTAAPAEDESDWLEGVSSHLRGKSEDISHHSCHELWGYPRDSPHKLGHPFPTRHLVLSQ</sequence>
<dbReference type="Proteomes" id="UP000824540">
    <property type="component" value="Unassembled WGS sequence"/>
</dbReference>
<evidence type="ECO:0000256" key="1">
    <source>
        <dbReference type="SAM" id="MobiDB-lite"/>
    </source>
</evidence>
<evidence type="ECO:0000313" key="3">
    <source>
        <dbReference type="EMBL" id="KAG9343069.1"/>
    </source>
</evidence>
<organism evidence="3 4">
    <name type="scientific">Albula glossodonta</name>
    <name type="common">roundjaw bonefish</name>
    <dbReference type="NCBI Taxonomy" id="121402"/>
    <lineage>
        <taxon>Eukaryota</taxon>
        <taxon>Metazoa</taxon>
        <taxon>Chordata</taxon>
        <taxon>Craniata</taxon>
        <taxon>Vertebrata</taxon>
        <taxon>Euteleostomi</taxon>
        <taxon>Actinopterygii</taxon>
        <taxon>Neopterygii</taxon>
        <taxon>Teleostei</taxon>
        <taxon>Albuliformes</taxon>
        <taxon>Albulidae</taxon>
        <taxon>Albula</taxon>
    </lineage>
</organism>
<feature type="signal peptide" evidence="2">
    <location>
        <begin position="1"/>
        <end position="24"/>
    </location>
</feature>
<keyword evidence="2" id="KW-0732">Signal</keyword>
<comment type="caution">
    <text evidence="3">The sequence shown here is derived from an EMBL/GenBank/DDBJ whole genome shotgun (WGS) entry which is preliminary data.</text>
</comment>
<feature type="compositionally biased region" description="Low complexity" evidence="1">
    <location>
        <begin position="41"/>
        <end position="57"/>
    </location>
</feature>
<feature type="region of interest" description="Disordered" evidence="1">
    <location>
        <begin position="34"/>
        <end position="57"/>
    </location>
</feature>
<gene>
    <name evidence="3" type="ORF">JZ751_015287</name>
</gene>
<dbReference type="AlphaFoldDB" id="A0A8T2NS85"/>
<evidence type="ECO:0000313" key="4">
    <source>
        <dbReference type="Proteomes" id="UP000824540"/>
    </source>
</evidence>